<comment type="similarity">
    <text evidence="2">Belongs to the DODA-type extradiol aromatic ring-opening dioxygenase family.</text>
</comment>
<accession>A0A4Y9Z7W9</accession>
<evidence type="ECO:0000256" key="1">
    <source>
        <dbReference type="ARBA" id="ARBA00001947"/>
    </source>
</evidence>
<evidence type="ECO:0000256" key="5">
    <source>
        <dbReference type="ARBA" id="ARBA00023002"/>
    </source>
</evidence>
<dbReference type="GO" id="GO:0008198">
    <property type="term" value="F:ferrous iron binding"/>
    <property type="evidence" value="ECO:0007669"/>
    <property type="project" value="InterPro"/>
</dbReference>
<protein>
    <recommendedName>
        <fullName evidence="6">Extradiol ring-cleavage dioxygenase class III enzyme subunit B domain-containing protein</fullName>
    </recommendedName>
</protein>
<dbReference type="InterPro" id="IPR014436">
    <property type="entry name" value="Extradiol_dOase_DODA"/>
</dbReference>
<evidence type="ECO:0000256" key="3">
    <source>
        <dbReference type="ARBA" id="ARBA00022723"/>
    </source>
</evidence>
<dbReference type="GO" id="GO:0008270">
    <property type="term" value="F:zinc ion binding"/>
    <property type="evidence" value="ECO:0007669"/>
    <property type="project" value="InterPro"/>
</dbReference>
<evidence type="ECO:0000313" key="7">
    <source>
        <dbReference type="EMBL" id="TFY70524.1"/>
    </source>
</evidence>
<dbReference type="OrthoDB" id="7396853at2759"/>
<dbReference type="Gene3D" id="3.40.830.10">
    <property type="entry name" value="LigB-like"/>
    <property type="match status" value="1"/>
</dbReference>
<dbReference type="InterPro" id="IPR004183">
    <property type="entry name" value="Xdiol_dOase_suB"/>
</dbReference>
<name>A0A4Y9Z7W9_9AGAM</name>
<dbReference type="SUPFAM" id="SSF53213">
    <property type="entry name" value="LigB-like"/>
    <property type="match status" value="1"/>
</dbReference>
<dbReference type="EMBL" id="SEOQ01000097">
    <property type="protein sequence ID" value="TFY70524.1"/>
    <property type="molecule type" value="Genomic_DNA"/>
</dbReference>
<evidence type="ECO:0000256" key="4">
    <source>
        <dbReference type="ARBA" id="ARBA00022833"/>
    </source>
</evidence>
<dbReference type="Proteomes" id="UP000298327">
    <property type="component" value="Unassembled WGS sequence"/>
</dbReference>
<keyword evidence="5" id="KW-0560">Oxidoreductase</keyword>
<evidence type="ECO:0000256" key="2">
    <source>
        <dbReference type="ARBA" id="ARBA00007581"/>
    </source>
</evidence>
<dbReference type="Pfam" id="PF02900">
    <property type="entry name" value="LigB"/>
    <property type="match status" value="1"/>
</dbReference>
<dbReference type="CDD" id="cd07363">
    <property type="entry name" value="45_DOPA_Dioxygenase"/>
    <property type="match status" value="1"/>
</dbReference>
<dbReference type="PANTHER" id="PTHR30096:SF0">
    <property type="entry name" value="4,5-DOPA DIOXYGENASE EXTRADIOL-LIKE PROTEIN"/>
    <property type="match status" value="1"/>
</dbReference>
<evidence type="ECO:0000259" key="6">
    <source>
        <dbReference type="Pfam" id="PF02900"/>
    </source>
</evidence>
<comment type="cofactor">
    <cofactor evidence="1">
        <name>Zn(2+)</name>
        <dbReference type="ChEBI" id="CHEBI:29105"/>
    </cofactor>
</comment>
<evidence type="ECO:0000313" key="8">
    <source>
        <dbReference type="Proteomes" id="UP000298327"/>
    </source>
</evidence>
<organism evidence="7 8">
    <name type="scientific">Dentipellis fragilis</name>
    <dbReference type="NCBI Taxonomy" id="205917"/>
    <lineage>
        <taxon>Eukaryota</taxon>
        <taxon>Fungi</taxon>
        <taxon>Dikarya</taxon>
        <taxon>Basidiomycota</taxon>
        <taxon>Agaricomycotina</taxon>
        <taxon>Agaricomycetes</taxon>
        <taxon>Russulales</taxon>
        <taxon>Hericiaceae</taxon>
        <taxon>Dentipellis</taxon>
    </lineage>
</organism>
<dbReference type="PANTHER" id="PTHR30096">
    <property type="entry name" value="4,5-DOPA DIOXYGENASE EXTRADIOL-LIKE PROTEIN"/>
    <property type="match status" value="1"/>
</dbReference>
<reference evidence="7 8" key="1">
    <citation type="submission" date="2019-02" db="EMBL/GenBank/DDBJ databases">
        <title>Genome sequencing of the rare red list fungi Dentipellis fragilis.</title>
        <authorList>
            <person name="Buettner E."/>
            <person name="Kellner H."/>
        </authorList>
    </citation>
    <scope>NUCLEOTIDE SEQUENCE [LARGE SCALE GENOMIC DNA]</scope>
    <source>
        <strain evidence="7 8">DSM 105465</strain>
    </source>
</reference>
<dbReference type="AlphaFoldDB" id="A0A4Y9Z7W9"/>
<keyword evidence="3" id="KW-0479">Metal-binding</keyword>
<proteinExistence type="inferred from homology"/>
<gene>
    <name evidence="7" type="ORF">EVG20_g2474</name>
</gene>
<dbReference type="GO" id="GO:0016702">
    <property type="term" value="F:oxidoreductase activity, acting on single donors with incorporation of molecular oxygen, incorporation of two atoms of oxygen"/>
    <property type="evidence" value="ECO:0007669"/>
    <property type="project" value="UniProtKB-ARBA"/>
</dbReference>
<keyword evidence="8" id="KW-1185">Reference proteome</keyword>
<dbReference type="STRING" id="205917.A0A4Y9Z7W9"/>
<keyword evidence="4" id="KW-0862">Zinc</keyword>
<sequence length="323" mass="35029">MPASAALPTTPSEWQAALKALPATPDNIPAFFFGHGSPMLAFPKDTGRSPGPAASEAIMKHFGSGGSLSQFLTDFGPTLLEKYKPKGIVVFSAHWETHGERLVTDYGDENPLLMDYYGFDRPMYQLKFSSKGDSAIAKRVVDLFKEAGMSARLTAKQEARGRDGRTGFPAPGLDHGVFIPFRLMFGETFKDIPIIQASIEESLSPETNWAIGQAVKQLRKEGILVLAGGVTVHNLRDFASFSPDTARESQRAFSDAVTDAMSIADPRARKEAMMKLKKHPGFRASHPREEHLVPIYVAAGAGEDGDVRVLSALFGSQTVAFGL</sequence>
<feature type="domain" description="Extradiol ring-cleavage dioxygenase class III enzyme subunit B" evidence="6">
    <location>
        <begin position="65"/>
        <end position="316"/>
    </location>
</feature>
<dbReference type="PIRSF" id="PIRSF006157">
    <property type="entry name" value="Doxgns_DODA"/>
    <property type="match status" value="1"/>
</dbReference>
<comment type="caution">
    <text evidence="7">The sequence shown here is derived from an EMBL/GenBank/DDBJ whole genome shotgun (WGS) entry which is preliminary data.</text>
</comment>